<evidence type="ECO:0000313" key="1">
    <source>
        <dbReference type="EMBL" id="KAL0319975.1"/>
    </source>
</evidence>
<reference evidence="1" key="2">
    <citation type="journal article" date="2024" name="Plant">
        <title>Genomic evolution and insights into agronomic trait innovations of Sesamum species.</title>
        <authorList>
            <person name="Miao H."/>
            <person name="Wang L."/>
            <person name="Qu L."/>
            <person name="Liu H."/>
            <person name="Sun Y."/>
            <person name="Le M."/>
            <person name="Wang Q."/>
            <person name="Wei S."/>
            <person name="Zheng Y."/>
            <person name="Lin W."/>
            <person name="Duan Y."/>
            <person name="Cao H."/>
            <person name="Xiong S."/>
            <person name="Wang X."/>
            <person name="Wei L."/>
            <person name="Li C."/>
            <person name="Ma Q."/>
            <person name="Ju M."/>
            <person name="Zhao R."/>
            <person name="Li G."/>
            <person name="Mu C."/>
            <person name="Tian Q."/>
            <person name="Mei H."/>
            <person name="Zhang T."/>
            <person name="Gao T."/>
            <person name="Zhang H."/>
        </authorList>
    </citation>
    <scope>NUCLEOTIDE SEQUENCE</scope>
    <source>
        <strain evidence="1">G02</strain>
    </source>
</reference>
<protein>
    <submittedName>
        <fullName evidence="1">Uncharacterized protein</fullName>
    </submittedName>
</protein>
<name>A0AAW2LNS0_SESRA</name>
<gene>
    <name evidence="1" type="ORF">Sradi_5259000</name>
</gene>
<dbReference type="AlphaFoldDB" id="A0AAW2LNS0"/>
<reference evidence="1" key="1">
    <citation type="submission" date="2020-06" db="EMBL/GenBank/DDBJ databases">
        <authorList>
            <person name="Li T."/>
            <person name="Hu X."/>
            <person name="Zhang T."/>
            <person name="Song X."/>
            <person name="Zhang H."/>
            <person name="Dai N."/>
            <person name="Sheng W."/>
            <person name="Hou X."/>
            <person name="Wei L."/>
        </authorList>
    </citation>
    <scope>NUCLEOTIDE SEQUENCE</scope>
    <source>
        <strain evidence="1">G02</strain>
        <tissue evidence="1">Leaf</tissue>
    </source>
</reference>
<accession>A0AAW2LNS0</accession>
<organism evidence="1">
    <name type="scientific">Sesamum radiatum</name>
    <name type="common">Black benniseed</name>
    <dbReference type="NCBI Taxonomy" id="300843"/>
    <lineage>
        <taxon>Eukaryota</taxon>
        <taxon>Viridiplantae</taxon>
        <taxon>Streptophyta</taxon>
        <taxon>Embryophyta</taxon>
        <taxon>Tracheophyta</taxon>
        <taxon>Spermatophyta</taxon>
        <taxon>Magnoliopsida</taxon>
        <taxon>eudicotyledons</taxon>
        <taxon>Gunneridae</taxon>
        <taxon>Pentapetalae</taxon>
        <taxon>asterids</taxon>
        <taxon>lamiids</taxon>
        <taxon>Lamiales</taxon>
        <taxon>Pedaliaceae</taxon>
        <taxon>Sesamum</taxon>
    </lineage>
</organism>
<sequence length="124" mass="13424">MNGVLNPKIPQAGISIYLMQEASILFVQKTRGLRNHVHLSAGGVTLSSAAGEPSSMELHPPSGLLDLLELRLHAGYGDSQRRITNIEKLPCTSSVPMIIAFKSAASKKNLKFLRPLEVRQPAVP</sequence>
<comment type="caution">
    <text evidence="1">The sequence shown here is derived from an EMBL/GenBank/DDBJ whole genome shotgun (WGS) entry which is preliminary data.</text>
</comment>
<proteinExistence type="predicted"/>
<dbReference type="EMBL" id="JACGWJ010000024">
    <property type="protein sequence ID" value="KAL0319975.1"/>
    <property type="molecule type" value="Genomic_DNA"/>
</dbReference>